<name>A0A0U3WJY7_9BACI</name>
<evidence type="ECO:0000256" key="11">
    <source>
        <dbReference type="ARBA" id="ARBA00038887"/>
    </source>
</evidence>
<gene>
    <name evidence="13" type="ORF">AOX59_17010</name>
</gene>
<evidence type="ECO:0000256" key="3">
    <source>
        <dbReference type="ARBA" id="ARBA00022679"/>
    </source>
</evidence>
<evidence type="ECO:0000313" key="14">
    <source>
        <dbReference type="Proteomes" id="UP000050331"/>
    </source>
</evidence>
<keyword evidence="8" id="KW-0067">ATP-binding</keyword>
<evidence type="ECO:0000256" key="5">
    <source>
        <dbReference type="ARBA" id="ARBA00022741"/>
    </source>
</evidence>
<dbReference type="InterPro" id="IPR043129">
    <property type="entry name" value="ATPase_NBD"/>
</dbReference>
<evidence type="ECO:0000256" key="6">
    <source>
        <dbReference type="ARBA" id="ARBA00022777"/>
    </source>
</evidence>
<reference evidence="13 14" key="1">
    <citation type="submission" date="2016-01" db="EMBL/GenBank/DDBJ databases">
        <title>Complete genome sequence of strain Lentibacillus amyloliquefaciens LAM0015T isolated from saline sediment.</title>
        <authorList>
            <person name="Wang J.-L."/>
            <person name="He M.-X."/>
        </authorList>
    </citation>
    <scope>NUCLEOTIDE SEQUENCE [LARGE SCALE GENOMIC DNA]</scope>
    <source>
        <strain evidence="13 14">LAM0015</strain>
    </source>
</reference>
<evidence type="ECO:0000256" key="12">
    <source>
        <dbReference type="ARBA" id="ARBA00048451"/>
    </source>
</evidence>
<dbReference type="InterPro" id="IPR000600">
    <property type="entry name" value="ROK"/>
</dbReference>
<dbReference type="EMBL" id="CP013862">
    <property type="protein sequence ID" value="ALX50127.1"/>
    <property type="molecule type" value="Genomic_DNA"/>
</dbReference>
<dbReference type="InterPro" id="IPR049874">
    <property type="entry name" value="ROK_cs"/>
</dbReference>
<dbReference type="GO" id="GO:0046872">
    <property type="term" value="F:metal ion binding"/>
    <property type="evidence" value="ECO:0007669"/>
    <property type="project" value="UniProtKB-KW"/>
</dbReference>
<evidence type="ECO:0000256" key="8">
    <source>
        <dbReference type="ARBA" id="ARBA00022840"/>
    </source>
</evidence>
<dbReference type="PANTHER" id="PTHR42742:SF3">
    <property type="entry name" value="FRUCTOKINASE"/>
    <property type="match status" value="1"/>
</dbReference>
<sequence length="285" mass="30968">MLIGGIEAGGTKIVCAVGDRSGEIKAKQSISTRDPDETLQEVKAFFSDYELESLGVGSFGPINLNKNSDTYGMILNTPKTAWKHFDLLGRLQQDFRIPIFIDTDVNAACLSEYRHGAGKDVNSCLYITVGTGIGAGLVQEGRTFQGRTHPEMGHVIVPQHPDDTFPGVCPYHGNCLEGMASGPAIEKRHGRKGHLLADDVNVWEIEAHYLAHAIASYTLILSPERIILGGGVMKQDVLFPLVRQKVFGLVNDYVDMGNMNEFIVTPELGDEQGVKGAIALTVSEK</sequence>
<dbReference type="STRING" id="1472767.AOX59_17010"/>
<accession>A0A0U3WJY7</accession>
<dbReference type="CDD" id="cd24067">
    <property type="entry name" value="ASKHA_NBD_ROK_BsFRK-like"/>
    <property type="match status" value="1"/>
</dbReference>
<comment type="cofactor">
    <cofactor evidence="1">
        <name>Mg(2+)</name>
        <dbReference type="ChEBI" id="CHEBI:18420"/>
    </cofactor>
</comment>
<dbReference type="GO" id="GO:0008865">
    <property type="term" value="F:fructokinase activity"/>
    <property type="evidence" value="ECO:0007669"/>
    <property type="project" value="UniProtKB-EC"/>
</dbReference>
<dbReference type="AlphaFoldDB" id="A0A0U3WJY7"/>
<keyword evidence="5" id="KW-0547">Nucleotide-binding</keyword>
<keyword evidence="4" id="KW-0479">Metal-binding</keyword>
<dbReference type="Gene3D" id="3.30.420.40">
    <property type="match status" value="2"/>
</dbReference>
<keyword evidence="6 13" id="KW-0418">Kinase</keyword>
<dbReference type="FunFam" id="3.30.420.40:FF:000153">
    <property type="entry name" value="Putative fructokinase"/>
    <property type="match status" value="1"/>
</dbReference>
<evidence type="ECO:0000256" key="10">
    <source>
        <dbReference type="ARBA" id="ARBA00023277"/>
    </source>
</evidence>
<protein>
    <recommendedName>
        <fullName evidence="11">fructokinase</fullName>
        <ecNumber evidence="11">2.7.1.4</ecNumber>
    </recommendedName>
</protein>
<proteinExistence type="inferred from homology"/>
<dbReference type="EC" id="2.7.1.4" evidence="11"/>
<comment type="similarity">
    <text evidence="2">Belongs to the ROK (NagC/XylR) family.</text>
</comment>
<dbReference type="OrthoDB" id="9783435at2"/>
<dbReference type="RefSeq" id="WP_068447312.1">
    <property type="nucleotide sequence ID" value="NZ_CP013862.1"/>
</dbReference>
<keyword evidence="9" id="KW-0460">Magnesium</keyword>
<dbReference type="GO" id="GO:0005524">
    <property type="term" value="F:ATP binding"/>
    <property type="evidence" value="ECO:0007669"/>
    <property type="project" value="UniProtKB-KW"/>
</dbReference>
<keyword evidence="14" id="KW-1185">Reference proteome</keyword>
<evidence type="ECO:0000313" key="13">
    <source>
        <dbReference type="EMBL" id="ALX50127.1"/>
    </source>
</evidence>
<evidence type="ECO:0000256" key="9">
    <source>
        <dbReference type="ARBA" id="ARBA00022842"/>
    </source>
</evidence>
<keyword evidence="3" id="KW-0808">Transferase</keyword>
<dbReference type="PROSITE" id="PS01125">
    <property type="entry name" value="ROK"/>
    <property type="match status" value="1"/>
</dbReference>
<keyword evidence="7" id="KW-0862">Zinc</keyword>
<dbReference type="Proteomes" id="UP000050331">
    <property type="component" value="Chromosome"/>
</dbReference>
<dbReference type="KEGG" id="lao:AOX59_17010"/>
<keyword evidence="10" id="KW-0119">Carbohydrate metabolism</keyword>
<evidence type="ECO:0000256" key="1">
    <source>
        <dbReference type="ARBA" id="ARBA00001946"/>
    </source>
</evidence>
<evidence type="ECO:0000256" key="2">
    <source>
        <dbReference type="ARBA" id="ARBA00006479"/>
    </source>
</evidence>
<dbReference type="PANTHER" id="PTHR42742">
    <property type="entry name" value="TRANSCRIPTIONAL REPRESSOR MPRA"/>
    <property type="match status" value="1"/>
</dbReference>
<evidence type="ECO:0000256" key="4">
    <source>
        <dbReference type="ARBA" id="ARBA00022723"/>
    </source>
</evidence>
<organism evidence="13 14">
    <name type="scientific">Lentibacillus amyloliquefaciens</name>
    <dbReference type="NCBI Taxonomy" id="1472767"/>
    <lineage>
        <taxon>Bacteria</taxon>
        <taxon>Bacillati</taxon>
        <taxon>Bacillota</taxon>
        <taxon>Bacilli</taxon>
        <taxon>Bacillales</taxon>
        <taxon>Bacillaceae</taxon>
        <taxon>Lentibacillus</taxon>
    </lineage>
</organism>
<dbReference type="InterPro" id="IPR051804">
    <property type="entry name" value="Carb_Metab_Reg_Kinase/Isom"/>
</dbReference>
<dbReference type="SUPFAM" id="SSF53067">
    <property type="entry name" value="Actin-like ATPase domain"/>
    <property type="match status" value="1"/>
</dbReference>
<comment type="catalytic activity">
    <reaction evidence="12">
        <text>D-fructose + ATP = D-fructose 6-phosphate + ADP + H(+)</text>
        <dbReference type="Rhea" id="RHEA:16125"/>
        <dbReference type="ChEBI" id="CHEBI:15378"/>
        <dbReference type="ChEBI" id="CHEBI:30616"/>
        <dbReference type="ChEBI" id="CHEBI:37721"/>
        <dbReference type="ChEBI" id="CHEBI:61527"/>
        <dbReference type="ChEBI" id="CHEBI:456216"/>
        <dbReference type="EC" id="2.7.1.4"/>
    </reaction>
</comment>
<dbReference type="Pfam" id="PF00480">
    <property type="entry name" value="ROK"/>
    <property type="match status" value="1"/>
</dbReference>
<dbReference type="FunFam" id="3.30.420.40:FF:000136">
    <property type="entry name" value="Putative fructokinase"/>
    <property type="match status" value="1"/>
</dbReference>
<evidence type="ECO:0000256" key="7">
    <source>
        <dbReference type="ARBA" id="ARBA00022833"/>
    </source>
</evidence>